<dbReference type="Proteomes" id="UP000789920">
    <property type="component" value="Unassembled WGS sequence"/>
</dbReference>
<gene>
    <name evidence="1" type="ORF">RPERSI_LOCUS12268</name>
</gene>
<sequence length="52" mass="5853">MRDVDDEQIKYGIVVSDSIKVDDKVKGIVSEIVPENMIGNIDKYELPTISKD</sequence>
<dbReference type="EMBL" id="CAJVQC010026105">
    <property type="protein sequence ID" value="CAG8732130.1"/>
    <property type="molecule type" value="Genomic_DNA"/>
</dbReference>
<evidence type="ECO:0000313" key="1">
    <source>
        <dbReference type="EMBL" id="CAG8732130.1"/>
    </source>
</evidence>
<keyword evidence="2" id="KW-1185">Reference proteome</keyword>
<accession>A0ACA9Q7C3</accession>
<feature type="non-terminal residue" evidence="1">
    <location>
        <position position="52"/>
    </location>
</feature>
<organism evidence="1 2">
    <name type="scientific">Racocetra persica</name>
    <dbReference type="NCBI Taxonomy" id="160502"/>
    <lineage>
        <taxon>Eukaryota</taxon>
        <taxon>Fungi</taxon>
        <taxon>Fungi incertae sedis</taxon>
        <taxon>Mucoromycota</taxon>
        <taxon>Glomeromycotina</taxon>
        <taxon>Glomeromycetes</taxon>
        <taxon>Diversisporales</taxon>
        <taxon>Gigasporaceae</taxon>
        <taxon>Racocetra</taxon>
    </lineage>
</organism>
<evidence type="ECO:0000313" key="2">
    <source>
        <dbReference type="Proteomes" id="UP000789920"/>
    </source>
</evidence>
<reference evidence="1" key="1">
    <citation type="submission" date="2021-06" db="EMBL/GenBank/DDBJ databases">
        <authorList>
            <person name="Kallberg Y."/>
            <person name="Tangrot J."/>
            <person name="Rosling A."/>
        </authorList>
    </citation>
    <scope>NUCLEOTIDE SEQUENCE</scope>
    <source>
        <strain evidence="1">MA461A</strain>
    </source>
</reference>
<comment type="caution">
    <text evidence="1">The sequence shown here is derived from an EMBL/GenBank/DDBJ whole genome shotgun (WGS) entry which is preliminary data.</text>
</comment>
<name>A0ACA9Q7C3_9GLOM</name>
<protein>
    <submittedName>
        <fullName evidence="1">9886_t:CDS:1</fullName>
    </submittedName>
</protein>
<proteinExistence type="predicted"/>